<evidence type="ECO:0000313" key="2">
    <source>
        <dbReference type="Proteomes" id="UP001501676"/>
    </source>
</evidence>
<accession>A0ABP6SZE3</accession>
<keyword evidence="2" id="KW-1185">Reference proteome</keyword>
<dbReference type="Proteomes" id="UP001501676">
    <property type="component" value="Unassembled WGS sequence"/>
</dbReference>
<dbReference type="RefSeq" id="WP_345729529.1">
    <property type="nucleotide sequence ID" value="NZ_BAAAYN010000024.1"/>
</dbReference>
<sequence length="159" mass="17628">MARIDRAAEPVNLPSDAVDVLASVGVPAAIEGMFHLAGAPLLSGVTVDGADYYHLGRDEVDFAGAYLVRRGDGEVWHVSVDGSETVFVNSTVPLFLVFLERWLGFLEDFRAVDDKQAIRHGKKLRKELRKLDPRAFRGDETWWGFVFEEVADGIRLPGD</sequence>
<reference evidence="2" key="1">
    <citation type="journal article" date="2019" name="Int. J. Syst. Evol. Microbiol.">
        <title>The Global Catalogue of Microorganisms (GCM) 10K type strain sequencing project: providing services to taxonomists for standard genome sequencing and annotation.</title>
        <authorList>
            <consortium name="The Broad Institute Genomics Platform"/>
            <consortium name="The Broad Institute Genome Sequencing Center for Infectious Disease"/>
            <person name="Wu L."/>
            <person name="Ma J."/>
        </authorList>
    </citation>
    <scope>NUCLEOTIDE SEQUENCE [LARGE SCALE GENOMIC DNA]</scope>
    <source>
        <strain evidence="2">JCM 9458</strain>
    </source>
</reference>
<dbReference type="Pfam" id="PF14435">
    <property type="entry name" value="SUKH-4"/>
    <property type="match status" value="1"/>
</dbReference>
<comment type="caution">
    <text evidence="1">The sequence shown here is derived from an EMBL/GenBank/DDBJ whole genome shotgun (WGS) entry which is preliminary data.</text>
</comment>
<organism evidence="1 2">
    <name type="scientific">Cryptosporangium minutisporangium</name>
    <dbReference type="NCBI Taxonomy" id="113569"/>
    <lineage>
        <taxon>Bacteria</taxon>
        <taxon>Bacillati</taxon>
        <taxon>Actinomycetota</taxon>
        <taxon>Actinomycetes</taxon>
        <taxon>Cryptosporangiales</taxon>
        <taxon>Cryptosporangiaceae</taxon>
        <taxon>Cryptosporangium</taxon>
    </lineage>
</organism>
<evidence type="ECO:0008006" key="3">
    <source>
        <dbReference type="Google" id="ProtNLM"/>
    </source>
</evidence>
<gene>
    <name evidence="1" type="ORF">GCM10020369_38480</name>
</gene>
<proteinExistence type="predicted"/>
<name>A0ABP6SZE3_9ACTN</name>
<protein>
    <recommendedName>
        <fullName evidence="3">SUKH-4 immunity protein</fullName>
    </recommendedName>
</protein>
<dbReference type="InterPro" id="IPR025851">
    <property type="entry name" value="SUKH-4"/>
</dbReference>
<dbReference type="EMBL" id="BAAAYN010000024">
    <property type="protein sequence ID" value="GAA3389216.1"/>
    <property type="molecule type" value="Genomic_DNA"/>
</dbReference>
<evidence type="ECO:0000313" key="1">
    <source>
        <dbReference type="EMBL" id="GAA3389216.1"/>
    </source>
</evidence>